<dbReference type="InterPro" id="IPR000515">
    <property type="entry name" value="MetI-like"/>
</dbReference>
<feature type="transmembrane region" description="Helical" evidence="7">
    <location>
        <begin position="125"/>
        <end position="149"/>
    </location>
</feature>
<feature type="transmembrane region" description="Helical" evidence="7">
    <location>
        <begin position="275"/>
        <end position="300"/>
    </location>
</feature>
<keyword evidence="10" id="KW-1185">Reference proteome</keyword>
<evidence type="ECO:0000256" key="3">
    <source>
        <dbReference type="ARBA" id="ARBA00022475"/>
    </source>
</evidence>
<proteinExistence type="inferred from homology"/>
<evidence type="ECO:0000256" key="2">
    <source>
        <dbReference type="ARBA" id="ARBA00022448"/>
    </source>
</evidence>
<dbReference type="PANTHER" id="PTHR43227">
    <property type="entry name" value="BLL4140 PROTEIN"/>
    <property type="match status" value="1"/>
</dbReference>
<dbReference type="SUPFAM" id="SSF161098">
    <property type="entry name" value="MetI-like"/>
    <property type="match status" value="1"/>
</dbReference>
<accession>A0A5R9GBY8</accession>
<gene>
    <name evidence="9" type="ORF">FE782_17835</name>
</gene>
<dbReference type="GO" id="GO:0005886">
    <property type="term" value="C:plasma membrane"/>
    <property type="evidence" value="ECO:0007669"/>
    <property type="project" value="UniProtKB-SubCell"/>
</dbReference>
<evidence type="ECO:0000256" key="5">
    <source>
        <dbReference type="ARBA" id="ARBA00022989"/>
    </source>
</evidence>
<evidence type="ECO:0000256" key="4">
    <source>
        <dbReference type="ARBA" id="ARBA00022692"/>
    </source>
</evidence>
<protein>
    <submittedName>
        <fullName evidence="9">Sugar ABC transporter permease</fullName>
    </submittedName>
</protein>
<feature type="transmembrane region" description="Helical" evidence="7">
    <location>
        <begin position="20"/>
        <end position="42"/>
    </location>
</feature>
<keyword evidence="5 7" id="KW-1133">Transmembrane helix</keyword>
<evidence type="ECO:0000313" key="10">
    <source>
        <dbReference type="Proteomes" id="UP000309676"/>
    </source>
</evidence>
<dbReference type="Pfam" id="PF00528">
    <property type="entry name" value="BPD_transp_1"/>
    <property type="match status" value="1"/>
</dbReference>
<comment type="similarity">
    <text evidence="7">Belongs to the binding-protein-dependent transport system permease family.</text>
</comment>
<dbReference type="PANTHER" id="PTHR43227:SF11">
    <property type="entry name" value="BLL4140 PROTEIN"/>
    <property type="match status" value="1"/>
</dbReference>
<evidence type="ECO:0000259" key="8">
    <source>
        <dbReference type="PROSITE" id="PS50928"/>
    </source>
</evidence>
<feature type="transmembrane region" description="Helical" evidence="7">
    <location>
        <begin position="83"/>
        <end position="104"/>
    </location>
</feature>
<feature type="transmembrane region" description="Helical" evidence="7">
    <location>
        <begin position="215"/>
        <end position="235"/>
    </location>
</feature>
<comment type="subcellular location">
    <subcellularLocation>
        <location evidence="1 7">Cell membrane</location>
        <topology evidence="1 7">Multi-pass membrane protein</topology>
    </subcellularLocation>
</comment>
<dbReference type="AlphaFoldDB" id="A0A5R9GBY8"/>
<dbReference type="OrthoDB" id="2062428at2"/>
<organism evidence="9 10">
    <name type="scientific">Paenibacillus antri</name>
    <dbReference type="NCBI Taxonomy" id="2582848"/>
    <lineage>
        <taxon>Bacteria</taxon>
        <taxon>Bacillati</taxon>
        <taxon>Bacillota</taxon>
        <taxon>Bacilli</taxon>
        <taxon>Bacillales</taxon>
        <taxon>Paenibacillaceae</taxon>
        <taxon>Paenibacillus</taxon>
    </lineage>
</organism>
<sequence length="309" mass="34782">MPRRSLIYRFATQWQLQFMALCGILFVLTFHYAPMFGIVIAFKQADYSVNLLRSLTEAPWIGLEHFREFIDDYMFRDILLNTVGLNLLQLLINFPAPIVFAILISEVAHGRFKKIVQSISYFPHFISWIVFGGIVINMLSVESGIVVPVLQGIGLMDEPINLLGEADAFWPIIILTSLIKGLGWGSIIYLAAITTIDPTLYEAATIDGAGRFRRIWHITLPSITGTIIVFFILSVSNLLNSSFDHIWVFQTPLNLDRSEVIDTFVYKVGITQMRYSYTTAVGLFKSVVALVLLVAGHLICKRVAGRGIF</sequence>
<keyword evidence="2 7" id="KW-0813">Transport</keyword>
<keyword evidence="4 7" id="KW-0812">Transmembrane</keyword>
<evidence type="ECO:0000256" key="7">
    <source>
        <dbReference type="RuleBase" id="RU363032"/>
    </source>
</evidence>
<name>A0A5R9GBY8_9BACL</name>
<dbReference type="PROSITE" id="PS50928">
    <property type="entry name" value="ABC_TM1"/>
    <property type="match status" value="1"/>
</dbReference>
<dbReference type="InterPro" id="IPR050809">
    <property type="entry name" value="UgpAE/MalFG_permease"/>
</dbReference>
<evidence type="ECO:0000313" key="9">
    <source>
        <dbReference type="EMBL" id="TLS50908.1"/>
    </source>
</evidence>
<evidence type="ECO:0000256" key="6">
    <source>
        <dbReference type="ARBA" id="ARBA00023136"/>
    </source>
</evidence>
<dbReference type="EMBL" id="VCIW01000012">
    <property type="protein sequence ID" value="TLS50908.1"/>
    <property type="molecule type" value="Genomic_DNA"/>
</dbReference>
<feature type="transmembrane region" description="Helical" evidence="7">
    <location>
        <begin position="169"/>
        <end position="194"/>
    </location>
</feature>
<keyword evidence="6 7" id="KW-0472">Membrane</keyword>
<dbReference type="GO" id="GO:0055085">
    <property type="term" value="P:transmembrane transport"/>
    <property type="evidence" value="ECO:0007669"/>
    <property type="project" value="InterPro"/>
</dbReference>
<dbReference type="RefSeq" id="WP_138195594.1">
    <property type="nucleotide sequence ID" value="NZ_VCIW01000012.1"/>
</dbReference>
<reference evidence="9 10" key="1">
    <citation type="submission" date="2019-05" db="EMBL/GenBank/DDBJ databases">
        <authorList>
            <person name="Narsing Rao M.P."/>
            <person name="Li W.J."/>
        </authorList>
    </citation>
    <scope>NUCLEOTIDE SEQUENCE [LARGE SCALE GENOMIC DNA]</scope>
    <source>
        <strain evidence="9 10">SYSU_K30003</strain>
    </source>
</reference>
<keyword evidence="3" id="KW-1003">Cell membrane</keyword>
<dbReference type="Gene3D" id="1.10.3720.10">
    <property type="entry name" value="MetI-like"/>
    <property type="match status" value="1"/>
</dbReference>
<dbReference type="Proteomes" id="UP000309676">
    <property type="component" value="Unassembled WGS sequence"/>
</dbReference>
<feature type="domain" description="ABC transmembrane type-1" evidence="8">
    <location>
        <begin position="79"/>
        <end position="296"/>
    </location>
</feature>
<evidence type="ECO:0000256" key="1">
    <source>
        <dbReference type="ARBA" id="ARBA00004651"/>
    </source>
</evidence>
<dbReference type="InterPro" id="IPR035906">
    <property type="entry name" value="MetI-like_sf"/>
</dbReference>
<dbReference type="CDD" id="cd06261">
    <property type="entry name" value="TM_PBP2"/>
    <property type="match status" value="1"/>
</dbReference>
<comment type="caution">
    <text evidence="9">The sequence shown here is derived from an EMBL/GenBank/DDBJ whole genome shotgun (WGS) entry which is preliminary data.</text>
</comment>